<dbReference type="EMBL" id="CP059270">
    <property type="protein sequence ID" value="QLQ80629.1"/>
    <property type="molecule type" value="Genomic_DNA"/>
</dbReference>
<evidence type="ECO:0000313" key="3">
    <source>
        <dbReference type="Proteomes" id="UP000510647"/>
    </source>
</evidence>
<evidence type="ECO:0000313" key="2">
    <source>
        <dbReference type="EMBL" id="QLQ80629.1"/>
    </source>
</evidence>
<dbReference type="GO" id="GO:0070336">
    <property type="term" value="F:flap-structured DNA binding"/>
    <property type="evidence" value="ECO:0007669"/>
    <property type="project" value="TreeGrafter"/>
</dbReference>
<accession>A0A7H9HTJ6</accession>
<gene>
    <name evidence="2" type="ORF">HG537_0D06300</name>
</gene>
<dbReference type="AlphaFoldDB" id="A0A7H9HTJ6"/>
<dbReference type="GO" id="GO:0005739">
    <property type="term" value="C:mitochondrion"/>
    <property type="evidence" value="ECO:0007669"/>
    <property type="project" value="TreeGrafter"/>
</dbReference>
<protein>
    <recommendedName>
        <fullName evidence="1">Mitochondrial resolvase Ydc2 catalytic domain-containing protein</fullName>
    </recommendedName>
</protein>
<organism evidence="2 3">
    <name type="scientific">Torulaspora globosa</name>
    <dbReference type="NCBI Taxonomy" id="48254"/>
    <lineage>
        <taxon>Eukaryota</taxon>
        <taxon>Fungi</taxon>
        <taxon>Dikarya</taxon>
        <taxon>Ascomycota</taxon>
        <taxon>Saccharomycotina</taxon>
        <taxon>Saccharomycetes</taxon>
        <taxon>Saccharomycetales</taxon>
        <taxon>Saccharomycetaceae</taxon>
        <taxon>Torulaspora</taxon>
    </lineage>
</organism>
<dbReference type="Proteomes" id="UP000510647">
    <property type="component" value="Chromosome 4"/>
</dbReference>
<proteinExistence type="predicted"/>
<dbReference type="PANTHER" id="PTHR28072:SF1">
    <property type="entry name" value="CRUCIFORM CUTTING ENDONUCLEASE 1, MITOCHONDRIAL-RELATED"/>
    <property type="match status" value="1"/>
</dbReference>
<dbReference type="InterPro" id="IPR039197">
    <property type="entry name" value="Mrs1/Cce1"/>
</dbReference>
<evidence type="ECO:0000259" key="1">
    <source>
        <dbReference type="Pfam" id="PF09159"/>
    </source>
</evidence>
<dbReference type="PANTHER" id="PTHR28072">
    <property type="entry name" value="CRUCIFORM CUTTING ENDONUCLEASE 1, MITOCHONDRIAL-RELATED"/>
    <property type="match status" value="1"/>
</dbReference>
<dbReference type="GO" id="GO:0000403">
    <property type="term" value="F:Y-form DNA binding"/>
    <property type="evidence" value="ECO:0007669"/>
    <property type="project" value="TreeGrafter"/>
</dbReference>
<reference evidence="2 3" key="1">
    <citation type="submission" date="2020-06" db="EMBL/GenBank/DDBJ databases">
        <title>The yeast mating-type switching endonuclease HO is a domesticated member of an unorthodox homing genetic element family.</title>
        <authorList>
            <person name="Coughlan A.Y."/>
            <person name="Lombardi L."/>
            <person name="Braun-Galleani S."/>
            <person name="Martos A.R."/>
            <person name="Galeote V."/>
            <person name="Bigey F."/>
            <person name="Dequin S."/>
            <person name="Byrne K.P."/>
            <person name="Wolfe K.H."/>
        </authorList>
    </citation>
    <scope>NUCLEOTIDE SEQUENCE [LARGE SCALE GENOMIC DNA]</scope>
    <source>
        <strain evidence="2 3">CBS2947</strain>
    </source>
</reference>
<dbReference type="GO" id="GO:0004520">
    <property type="term" value="F:DNA endonuclease activity"/>
    <property type="evidence" value="ECO:0007669"/>
    <property type="project" value="TreeGrafter"/>
</dbReference>
<dbReference type="CDD" id="cd16963">
    <property type="entry name" value="CCE1"/>
    <property type="match status" value="1"/>
</dbReference>
<dbReference type="InterPro" id="IPR036397">
    <property type="entry name" value="RNaseH_sf"/>
</dbReference>
<dbReference type="Gene3D" id="3.30.420.10">
    <property type="entry name" value="Ribonuclease H-like superfamily/Ribonuclease H"/>
    <property type="match status" value="1"/>
</dbReference>
<name>A0A7H9HTJ6_9SACH</name>
<keyword evidence="3" id="KW-1185">Reference proteome</keyword>
<feature type="domain" description="Mitochondrial resolvase Ydc2 catalytic" evidence="1">
    <location>
        <begin position="71"/>
        <end position="321"/>
    </location>
</feature>
<dbReference type="InterPro" id="IPR012337">
    <property type="entry name" value="RNaseH-like_sf"/>
</dbReference>
<dbReference type="InterPro" id="IPR015242">
    <property type="entry name" value="Ydc2_cat"/>
</dbReference>
<dbReference type="SUPFAM" id="SSF53098">
    <property type="entry name" value="Ribonuclease H-like"/>
    <property type="match status" value="1"/>
</dbReference>
<dbReference type="OrthoDB" id="5552842at2759"/>
<dbReference type="GO" id="GO:0000402">
    <property type="term" value="F:crossed form four-way junction DNA binding"/>
    <property type="evidence" value="ECO:0007669"/>
    <property type="project" value="TreeGrafter"/>
</dbReference>
<sequence length="375" mass="43389">MVRRLLLERNALDALDLYCRKANARTLKRLALFLGAAQGTNKTIMRENIQFQARCLEELRKRKQENNVISVLAIDAGIANFAFARFSWASDQRLPLLLDWNKIQLKEKFLPENRYSMTLSPRDTSDVVYNLTEYLTSELPVPDMFTIERQRARSMSSKSILEPILKVNILEQVLFSNLENKMRFNHGSSKLNYMVESSDPHRMTSYWCSLTPTKKALSKNFPEDSEESKLKITSNRLSKSIKINLVKRLLEGALGLTDEKVIDLTPEWSQRLKSHIPRNPKFKLWDCAGLGPKAGARKDDDLADAFLHGLAWIEWLRAYEEVREIVLKEKGKYDQDVLADFNDYCKNKKLALEKFQQGTTSRLTELEPSDEDDYE</sequence>
<dbReference type="Pfam" id="PF09159">
    <property type="entry name" value="Ydc2-catalyt"/>
    <property type="match status" value="1"/>
</dbReference>